<sequence>MIRALLAHASRYYGLGWGIRRAFEFITQTDFSGLSAGRYDVEGDRIYALIQEKNSQRLCDAPFENHQRHADLQMTLSGDEWVGYCPVERLTLLGDYNAQTDVQLYTGTGSLQRSYNDSFALFFPEDGHQPYVTMTEPAPLRKLVMRIRLDTLEL</sequence>
<dbReference type="PANTHER" id="PTHR34986:SF1">
    <property type="entry name" value="PROTEIN YIAL"/>
    <property type="match status" value="1"/>
</dbReference>
<dbReference type="GO" id="GO:0005829">
    <property type="term" value="C:cytosol"/>
    <property type="evidence" value="ECO:0007669"/>
    <property type="project" value="TreeGrafter"/>
</dbReference>
<dbReference type="OrthoDB" id="9792756at2"/>
<dbReference type="PANTHER" id="PTHR34986">
    <property type="entry name" value="EVOLVED BETA-GALACTOSIDASE SUBUNIT BETA"/>
    <property type="match status" value="1"/>
</dbReference>
<dbReference type="AlphaFoldDB" id="H0UKW2"/>
<accession>H0UKW2</accession>
<protein>
    <submittedName>
        <fullName evidence="1">Uncharacterized protein, YhcH/YjgK/YiaL family</fullName>
    </submittedName>
</protein>
<reference evidence="1 2" key="1">
    <citation type="submission" date="2011-11" db="EMBL/GenBank/DDBJ databases">
        <title>The Noncontiguous Finished genome of Jonquetella anthropi DSM 22815.</title>
        <authorList>
            <consortium name="US DOE Joint Genome Institute (JGI-PGF)"/>
            <person name="Lucas S."/>
            <person name="Copeland A."/>
            <person name="Lapidus A."/>
            <person name="Glavina del Rio T."/>
            <person name="Dalin E."/>
            <person name="Tice H."/>
            <person name="Bruce D."/>
            <person name="Goodwin L."/>
            <person name="Pitluck S."/>
            <person name="Peters L."/>
            <person name="Mikhailova N."/>
            <person name="Held B."/>
            <person name="Kyrpides N."/>
            <person name="Mavromatis K."/>
            <person name="Ivanova N."/>
            <person name="Markowitz V."/>
            <person name="Cheng J.-F."/>
            <person name="Hugenholtz P."/>
            <person name="Woyke T."/>
            <person name="Wu D."/>
            <person name="Gronow S."/>
            <person name="Wellnitz S."/>
            <person name="Brambilla E."/>
            <person name="Klenk H.-P."/>
            <person name="Eisen J.A."/>
        </authorList>
    </citation>
    <scope>NUCLEOTIDE SEQUENCE [LARGE SCALE GENOMIC DNA]</scope>
    <source>
        <strain evidence="1 2">DSM 22815</strain>
    </source>
</reference>
<dbReference type="NCBIfam" id="TIGR00022">
    <property type="entry name" value="YhcH/YjgK/YiaL family protein"/>
    <property type="match status" value="1"/>
</dbReference>
<keyword evidence="2" id="KW-1185">Reference proteome</keyword>
<dbReference type="STRING" id="885272.JonanDRAFT_0948"/>
<proteinExistence type="predicted"/>
<organism evidence="1 2">
    <name type="scientific">Jonquetella anthropi DSM 22815</name>
    <dbReference type="NCBI Taxonomy" id="885272"/>
    <lineage>
        <taxon>Bacteria</taxon>
        <taxon>Thermotogati</taxon>
        <taxon>Synergistota</taxon>
        <taxon>Synergistia</taxon>
        <taxon>Synergistales</taxon>
        <taxon>Dethiosulfovibrionaceae</taxon>
        <taxon>Jonquetella</taxon>
    </lineage>
</organism>
<gene>
    <name evidence="1" type="ORF">JonanDRAFT_0948</name>
</gene>
<dbReference type="Pfam" id="PF04074">
    <property type="entry name" value="DUF386"/>
    <property type="match status" value="1"/>
</dbReference>
<dbReference type="EMBL" id="CM001376">
    <property type="protein sequence ID" value="EHM13321.1"/>
    <property type="molecule type" value="Genomic_DNA"/>
</dbReference>
<evidence type="ECO:0000313" key="1">
    <source>
        <dbReference type="EMBL" id="EHM13321.1"/>
    </source>
</evidence>
<evidence type="ECO:0000313" key="2">
    <source>
        <dbReference type="Proteomes" id="UP000003806"/>
    </source>
</evidence>
<dbReference type="SUPFAM" id="SSF51197">
    <property type="entry name" value="Clavaminate synthase-like"/>
    <property type="match status" value="1"/>
</dbReference>
<dbReference type="eggNOG" id="COG2731">
    <property type="taxonomic scope" value="Bacteria"/>
</dbReference>
<dbReference type="InterPro" id="IPR004375">
    <property type="entry name" value="NanQ/TabA/YiaL"/>
</dbReference>
<dbReference type="InterPro" id="IPR037012">
    <property type="entry name" value="NanQ/TabA/YiaL_sf"/>
</dbReference>
<dbReference type="Gene3D" id="2.60.120.370">
    <property type="entry name" value="YhcH/YjgK/YiaL"/>
    <property type="match status" value="1"/>
</dbReference>
<name>H0UKW2_9BACT</name>
<dbReference type="Proteomes" id="UP000003806">
    <property type="component" value="Chromosome"/>
</dbReference>
<dbReference type="HOGENOM" id="CLU_107139_2_0_0"/>
<dbReference type="RefSeq" id="WP_008521375.1">
    <property type="nucleotide sequence ID" value="NZ_CM001376.1"/>
</dbReference>